<dbReference type="Proteomes" id="UP000320461">
    <property type="component" value="Unassembled WGS sequence"/>
</dbReference>
<sequence>MSGDLQRVELDDDTDDASRFGQSEHADARGEDGPRRSRRGRVVLGVGAALVVAGLVAAQAVLDARERDAVAALREVRGVLAPIGDSLEVAYSVPGLQWLELPKDDDVLLLVTADGGTGSHLRAVDAETGVARWDVPVGAQVATAQGVQCGAGRLDGVGAVVACLDTDGGVRWDDDGQSERRPATYARVLVHAQDDGRQVAAWDLDLTGEGFAVLDGQVAAVARDGADLVVTAHDLATGQQRWRRSLVGAGGEQAEGDVDAYYTSVNVLVGGGAFVVSAPDGSQVVVAADGTVLPPTRGVNWVGPDTRTLVVDINADDADGARTALVRDGVLSPAVRGTAVSTGVDDGSFGDVVFTSADGLTAWDATTGARRWATDGDDGVATYHGVLVARGTVYGWGPSGLTAFDRDGHVRWRHALPDEATPSNVSTDGERLYVVVDTSDGQEPSVPEVQALTFDGEPAGRVAVPRDIRWLSPINDRFWGSVVTDDGESSIAVLR</sequence>
<dbReference type="OrthoDB" id="4820598at2"/>
<organism evidence="3 4">
    <name type="scientific">Cellulomonas gelida</name>
    <dbReference type="NCBI Taxonomy" id="1712"/>
    <lineage>
        <taxon>Bacteria</taxon>
        <taxon>Bacillati</taxon>
        <taxon>Actinomycetota</taxon>
        <taxon>Actinomycetes</taxon>
        <taxon>Micrococcales</taxon>
        <taxon>Cellulomonadaceae</taxon>
        <taxon>Cellulomonas</taxon>
    </lineage>
</organism>
<name>A0A4Y3KJI2_9CELL</name>
<keyword evidence="2" id="KW-1133">Transmembrane helix</keyword>
<feature type="compositionally biased region" description="Basic and acidic residues" evidence="1">
    <location>
        <begin position="16"/>
        <end position="35"/>
    </location>
</feature>
<evidence type="ECO:0000313" key="4">
    <source>
        <dbReference type="Proteomes" id="UP000320461"/>
    </source>
</evidence>
<evidence type="ECO:0000256" key="2">
    <source>
        <dbReference type="SAM" id="Phobius"/>
    </source>
</evidence>
<dbReference type="InterPro" id="IPR018391">
    <property type="entry name" value="PQQ_b-propeller_rpt"/>
</dbReference>
<keyword evidence="2" id="KW-0812">Transmembrane</keyword>
<proteinExistence type="predicted"/>
<dbReference type="InterPro" id="IPR011047">
    <property type="entry name" value="Quinoprotein_ADH-like_sf"/>
</dbReference>
<feature type="region of interest" description="Disordered" evidence="1">
    <location>
        <begin position="1"/>
        <end position="37"/>
    </location>
</feature>
<keyword evidence="4" id="KW-1185">Reference proteome</keyword>
<evidence type="ECO:0008006" key="5">
    <source>
        <dbReference type="Google" id="ProtNLM"/>
    </source>
</evidence>
<dbReference type="SMART" id="SM00564">
    <property type="entry name" value="PQQ"/>
    <property type="match status" value="4"/>
</dbReference>
<dbReference type="Gene3D" id="2.40.128.630">
    <property type="match status" value="1"/>
</dbReference>
<accession>A0A4Y3KJI2</accession>
<dbReference type="Gene3D" id="2.130.10.10">
    <property type="entry name" value="YVTN repeat-like/Quinoprotein amine dehydrogenase"/>
    <property type="match status" value="1"/>
</dbReference>
<comment type="caution">
    <text evidence="3">The sequence shown here is derived from an EMBL/GenBank/DDBJ whole genome shotgun (WGS) entry which is preliminary data.</text>
</comment>
<dbReference type="EMBL" id="BJLQ01000007">
    <property type="protein sequence ID" value="GEA83786.1"/>
    <property type="molecule type" value="Genomic_DNA"/>
</dbReference>
<dbReference type="SUPFAM" id="SSF50998">
    <property type="entry name" value="Quinoprotein alcohol dehydrogenase-like"/>
    <property type="match status" value="1"/>
</dbReference>
<keyword evidence="2" id="KW-0472">Membrane</keyword>
<gene>
    <name evidence="3" type="ORF">CGE01nite_10370</name>
</gene>
<reference evidence="3 4" key="1">
    <citation type="submission" date="2019-06" db="EMBL/GenBank/DDBJ databases">
        <title>Whole genome shotgun sequence of Cellulomonas gelida NBRC 3748.</title>
        <authorList>
            <person name="Hosoyama A."/>
            <person name="Uohara A."/>
            <person name="Ohji S."/>
            <person name="Ichikawa N."/>
        </authorList>
    </citation>
    <scope>NUCLEOTIDE SEQUENCE [LARGE SCALE GENOMIC DNA]</scope>
    <source>
        <strain evidence="3 4">NBRC 3748</strain>
    </source>
</reference>
<dbReference type="InterPro" id="IPR015943">
    <property type="entry name" value="WD40/YVTN_repeat-like_dom_sf"/>
</dbReference>
<dbReference type="AlphaFoldDB" id="A0A4Y3KJI2"/>
<evidence type="ECO:0000313" key="3">
    <source>
        <dbReference type="EMBL" id="GEA83786.1"/>
    </source>
</evidence>
<dbReference type="RefSeq" id="WP_141369394.1">
    <property type="nucleotide sequence ID" value="NZ_BJLQ01000007.1"/>
</dbReference>
<protein>
    <recommendedName>
        <fullName evidence="5">Pyrrolo-quinoline quinone</fullName>
    </recommendedName>
</protein>
<evidence type="ECO:0000256" key="1">
    <source>
        <dbReference type="SAM" id="MobiDB-lite"/>
    </source>
</evidence>
<feature type="transmembrane region" description="Helical" evidence="2">
    <location>
        <begin position="42"/>
        <end position="62"/>
    </location>
</feature>